<dbReference type="InterPro" id="IPR041662">
    <property type="entry name" value="SusD-like_2"/>
</dbReference>
<protein>
    <submittedName>
        <fullName evidence="2">SusD/RagB family nutrient-binding outer membrane lipoprotein</fullName>
    </submittedName>
</protein>
<gene>
    <name evidence="2" type="ORF">IV494_09600</name>
</gene>
<dbReference type="SUPFAM" id="SSF48452">
    <property type="entry name" value="TPR-like"/>
    <property type="match status" value="1"/>
</dbReference>
<evidence type="ECO:0000313" key="3">
    <source>
        <dbReference type="Proteomes" id="UP000660070"/>
    </source>
</evidence>
<name>A0ABS0FCJ6_9FLAO</name>
<dbReference type="InterPro" id="IPR011990">
    <property type="entry name" value="TPR-like_helical_dom_sf"/>
</dbReference>
<sequence length="455" mass="49505">MKKLIYTTIVLASVLSINSCQHEIETFNDNPNNPTELTSPRTLLTGAEIGTINNSTGNLTRVFSSLMQQTDGVSNQSLDYTNYFLSETDNEGDWGNIYQAGINANQIITQFGTANPYYDGIARIIVALNIGYATDAWGDVPFTEAFKGDANLNPKYDAQEQVIARIQSYLDIAIADFAKPVSANKSLPGAEDIFYGGDVTKWTKLAYGIKARYAMRLTGRDGSAAAAQKALTYLQNSFTSKSDNLIATFDGGNNQNSWFAFNNQRAGYMTMGKNLVDLLQNNEDPRLPFLVGFDSAGGYTGSSPEEANADASVFGDYFAGTPSTPLIIFSYSEIKYIEAEAQFRLGNTGPAQSALQAAISASLVDITGADDATFAAAASATVTLENIINQKYIGLFSTMEPYNDWRRTGFPTLTPNQNSQSKKIPLRLITPKSERTLNASATVIGDINKPVWWDN</sequence>
<evidence type="ECO:0000256" key="1">
    <source>
        <dbReference type="SAM" id="SignalP"/>
    </source>
</evidence>
<keyword evidence="3" id="KW-1185">Reference proteome</keyword>
<dbReference type="RefSeq" id="WP_196079927.1">
    <property type="nucleotide sequence ID" value="NZ_JADPVI010000002.1"/>
</dbReference>
<dbReference type="Gene3D" id="1.25.40.390">
    <property type="match status" value="1"/>
</dbReference>
<organism evidence="2 3">
    <name type="scientific">Kaistella gelatinilytica</name>
    <dbReference type="NCBI Taxonomy" id="2787636"/>
    <lineage>
        <taxon>Bacteria</taxon>
        <taxon>Pseudomonadati</taxon>
        <taxon>Bacteroidota</taxon>
        <taxon>Flavobacteriia</taxon>
        <taxon>Flavobacteriales</taxon>
        <taxon>Weeksellaceae</taxon>
        <taxon>Chryseobacterium group</taxon>
        <taxon>Kaistella</taxon>
    </lineage>
</organism>
<dbReference type="EMBL" id="JADPVI010000002">
    <property type="protein sequence ID" value="MBF8457431.1"/>
    <property type="molecule type" value="Genomic_DNA"/>
</dbReference>
<keyword evidence="1" id="KW-0732">Signal</keyword>
<evidence type="ECO:0000313" key="2">
    <source>
        <dbReference type="EMBL" id="MBF8457431.1"/>
    </source>
</evidence>
<comment type="caution">
    <text evidence="2">The sequence shown here is derived from an EMBL/GenBank/DDBJ whole genome shotgun (WGS) entry which is preliminary data.</text>
</comment>
<dbReference type="Proteomes" id="UP000660070">
    <property type="component" value="Unassembled WGS sequence"/>
</dbReference>
<dbReference type="Pfam" id="PF12771">
    <property type="entry name" value="SusD-like_2"/>
    <property type="match status" value="1"/>
</dbReference>
<accession>A0ABS0FCJ6</accession>
<feature type="signal peptide" evidence="1">
    <location>
        <begin position="1"/>
        <end position="22"/>
    </location>
</feature>
<reference evidence="2 3" key="1">
    <citation type="submission" date="2020-11" db="EMBL/GenBank/DDBJ databases">
        <title>Kaistella gelatinilytica sp. nov., a flavobacterium isolated from Antarctic Soil.</title>
        <authorList>
            <person name="Li J."/>
        </authorList>
    </citation>
    <scope>NUCLEOTIDE SEQUENCE [LARGE SCALE GENOMIC DNA]</scope>
    <source>
        <strain evidence="2 3">G5-32</strain>
    </source>
</reference>
<proteinExistence type="predicted"/>
<feature type="chain" id="PRO_5045682933" evidence="1">
    <location>
        <begin position="23"/>
        <end position="455"/>
    </location>
</feature>
<keyword evidence="2" id="KW-0449">Lipoprotein</keyword>